<evidence type="ECO:0000313" key="4">
    <source>
        <dbReference type="Proteomes" id="UP000324897"/>
    </source>
</evidence>
<protein>
    <recommendedName>
        <fullName evidence="5">F-box domain-containing protein</fullName>
    </recommendedName>
</protein>
<dbReference type="OrthoDB" id="636275at2759"/>
<dbReference type="InterPro" id="IPR036047">
    <property type="entry name" value="F-box-like_dom_sf"/>
</dbReference>
<dbReference type="PANTHER" id="PTHR33207">
    <property type="entry name" value="F-BOX DOMAIN CONTAINING PROTEIN-RELATED"/>
    <property type="match status" value="1"/>
</dbReference>
<dbReference type="Proteomes" id="UP000324897">
    <property type="component" value="Unassembled WGS sequence"/>
</dbReference>
<dbReference type="SUPFAM" id="SSF81383">
    <property type="entry name" value="F-box domain"/>
    <property type="match status" value="1"/>
</dbReference>
<dbReference type="InterPro" id="IPR056594">
    <property type="entry name" value="AT5G49610-like_b-prop"/>
</dbReference>
<feature type="non-terminal residue" evidence="3">
    <location>
        <position position="1"/>
    </location>
</feature>
<accession>A0A5J9T4T5</accession>
<organism evidence="3 4">
    <name type="scientific">Eragrostis curvula</name>
    <name type="common">weeping love grass</name>
    <dbReference type="NCBI Taxonomy" id="38414"/>
    <lineage>
        <taxon>Eukaryota</taxon>
        <taxon>Viridiplantae</taxon>
        <taxon>Streptophyta</taxon>
        <taxon>Embryophyta</taxon>
        <taxon>Tracheophyta</taxon>
        <taxon>Spermatophyta</taxon>
        <taxon>Magnoliopsida</taxon>
        <taxon>Liliopsida</taxon>
        <taxon>Poales</taxon>
        <taxon>Poaceae</taxon>
        <taxon>PACMAD clade</taxon>
        <taxon>Chloridoideae</taxon>
        <taxon>Eragrostideae</taxon>
        <taxon>Eragrostidinae</taxon>
        <taxon>Eragrostis</taxon>
    </lineage>
</organism>
<name>A0A5J9T4T5_9POAL</name>
<dbReference type="InterPro" id="IPR011043">
    <property type="entry name" value="Gal_Oxase/kelch_b-propeller"/>
</dbReference>
<feature type="domain" description="F-box" evidence="1">
    <location>
        <begin position="25"/>
        <end position="64"/>
    </location>
</feature>
<dbReference type="EMBL" id="RWGY01000051">
    <property type="protein sequence ID" value="TVU06264.1"/>
    <property type="molecule type" value="Genomic_DNA"/>
</dbReference>
<keyword evidence="4" id="KW-1185">Reference proteome</keyword>
<dbReference type="Gramene" id="TVU06264">
    <property type="protein sequence ID" value="TVU06264"/>
    <property type="gene ID" value="EJB05_49466"/>
</dbReference>
<dbReference type="InterPro" id="IPR001810">
    <property type="entry name" value="F-box_dom"/>
</dbReference>
<proteinExistence type="predicted"/>
<evidence type="ECO:0000313" key="3">
    <source>
        <dbReference type="EMBL" id="TVU06264.1"/>
    </source>
</evidence>
<comment type="caution">
    <text evidence="3">The sequence shown here is derived from an EMBL/GenBank/DDBJ whole genome shotgun (WGS) entry which is preliminary data.</text>
</comment>
<dbReference type="Pfam" id="PF00646">
    <property type="entry name" value="F-box"/>
    <property type="match status" value="1"/>
</dbReference>
<feature type="domain" description="F-box protein AT5G49610-like beta-propeller" evidence="2">
    <location>
        <begin position="129"/>
        <end position="408"/>
    </location>
</feature>
<sequence>MASHSPPPPPPAAAKSASPPIATTILSLTDDLLREIFLRLPSLPSLIRAALSCRAFLAAVRSSPAFRRSFRELHPPPLLGFFFDSDGSKISCFTPVRRSSDPDLAAAVRRADVFLTRVPCPDDAFPGWQIMDCRGGRLLLCNSRNEQIVVYDPLTGALDLLPSPPHNKFSHGHRGKLIPMDYFLLCSGDEARHRGLSFRVVSLCHDKSRLRAAIFSSATKEWQILPWSGPMPEQPASGKYWLLKGTQLNGLLCWSHSKHSYMAVLDSSTWQFSRIDLPEILMGQGHLYCAGCTKDGKLCIVAALAFILLVWFRKADAANGNVERWMLETVIPLEDVLLQVTEGSREDHGALKVMGILDGIVYLSTWETFRDSTLPCWYLSFCLETRKLEKLFYTKTDGCSHPYIMAWPTSLVGSSSSS</sequence>
<reference evidence="3 4" key="1">
    <citation type="journal article" date="2019" name="Sci. Rep.">
        <title>A high-quality genome of Eragrostis curvula grass provides insights into Poaceae evolution and supports new strategies to enhance forage quality.</title>
        <authorList>
            <person name="Carballo J."/>
            <person name="Santos B.A.C.M."/>
            <person name="Zappacosta D."/>
            <person name="Garbus I."/>
            <person name="Selva J.P."/>
            <person name="Gallo C.A."/>
            <person name="Diaz A."/>
            <person name="Albertini E."/>
            <person name="Caccamo M."/>
            <person name="Echenique V."/>
        </authorList>
    </citation>
    <scope>NUCLEOTIDE SEQUENCE [LARGE SCALE GENOMIC DNA]</scope>
    <source>
        <strain evidence="4">cv. Victoria</strain>
        <tissue evidence="3">Leaf</tissue>
    </source>
</reference>
<gene>
    <name evidence="3" type="ORF">EJB05_49466</name>
</gene>
<dbReference type="SUPFAM" id="SSF50965">
    <property type="entry name" value="Galactose oxidase, central domain"/>
    <property type="match status" value="1"/>
</dbReference>
<evidence type="ECO:0008006" key="5">
    <source>
        <dbReference type="Google" id="ProtNLM"/>
    </source>
</evidence>
<dbReference type="AlphaFoldDB" id="A0A5J9T4T5"/>
<evidence type="ECO:0000259" key="1">
    <source>
        <dbReference type="Pfam" id="PF00646"/>
    </source>
</evidence>
<dbReference type="Pfam" id="PF23635">
    <property type="entry name" value="Beta-prop_AT5G49610-like"/>
    <property type="match status" value="1"/>
</dbReference>
<evidence type="ECO:0000259" key="2">
    <source>
        <dbReference type="Pfam" id="PF23635"/>
    </source>
</evidence>